<gene>
    <name evidence="1" type="ORF">QFC20_000611</name>
</gene>
<dbReference type="EMBL" id="JASBWS010000003">
    <property type="protein sequence ID" value="KAJ9116677.1"/>
    <property type="molecule type" value="Genomic_DNA"/>
</dbReference>
<sequence>MSEPYRRIAQGPPDTGGQPPPPSARQRLAMQVRGTGRANGSSEPLMQMNIRRARLSDNQYATSSVNSADATDPCHAAPRGASSQPPHSDNREQLAMSVNTIDPRLQDGRPGESDGAGALHKLRLDGQSLYTAPVSDEGVHQYQQYAPPSAAANGYRQFTDLQNFYRQNTAQPAPSRNLMDGLHPVVPTNLAEAEPSIDNPPISDTAQTADRPAPDPQIEISFTAEPAVPEESPANPAGDTISRTASQASQTTEVPAEITAALLALEEYRASEGGQMETDEHDGYPATSNGVHGVLASPAKEIHLAESDSAVSRAHDEGPTDTVSLEVVAGETDRTVELAVMETAVVAEAAVDTEPVVDTETFVIAKTTGSGQGLQLEGLEDVQVGMDIDVEEDKAEDKDEDRDEDLANASRCSTPLTPVTSDMDDFDSDPEDVIVEEVAVTHVDVTPKGKQRAKSTPKGRKPVSRRTPKGKGNQKAGAEEGADSAFIVGSEEEGARSEVLQPPAMSPAFEPSPSDGVITLLDINQQVEFSPHGVSTRFTRSSRRREASIVPKSEIVVRDVTPVIEDQQSSRRSGRRVAPVEGAKAVSSSTPKGSPAQAIVQPTPGQSDNQKVAGPETEGIHKASNKAKRSGSSRWHQMVPEYRQADGTWRPVNAEATQDTVDPTAEDENRYITQSGRIVKRRDPSVAPKEVSTTSSGRAEHANRVAEPVDKGTSSTRPRTTASKPKPSKPDHNQARSSGTTRRADPPRHRSATVGTQHNLPAARTGYSTAGYETTPDAPLRQAVVSEHTQIAGPDDSSPLALSYTDRSRRTDRGRIPTPIASQSIAEPIAKDTARASSTTKGKRVIPNLKGVKLPGQPLTNGTGSRRTVGTGQPAAMRPNATSAAMQLQELRESQNVVDTEFHEERQRIASGFQAIATGIQTLAAELQAIFARNQAMLERMDQTSLAQQERISKMEEQYFSQIDSIDTLIPPKGVRLKVGIATTKSREPTQKQGPGKKKGDKPFENDPEFPSSKNKRKAVPGKERALDELRASKKARSNRVNVDAYPGVDFEELDKDIEEDRLAEELRESFIGKSEELQEEDCTLSRYSKFRQCKHCASLPLGDKDNCRFKGWRVFKIDSQTGLIVGEPWFEHQVGKDEELVFPVDLNKDFTAQQSFRMKETVVKALLPLITKELGHCVRFGAKRKAFEIGTRSTCDRCSMTIFGGSWSCVACGKEYCFECELEMSDKPPVSVESYQNDGGRLYQCSKGSHARINLFATTIFDLNVLQFHWLQMIGFAERAGIPYDKEDVQQLLPNENVAQVLFPTINLEAEQPGEAEERARAAATHKINQEELEQHLTTKCHNTFTPPSELDEGFEGHPFYRVEASELNEALFDRMWEDGTPIVIDNAGRGLTEDWTPQGFKESFGDEHCYVFDCQAEVAEDSTIRDFYNLFNAHEENTDEKVLKLKDWPWNTEFKEHCPSLYHDFLHSLPVPDYTRRDGVTNISAFFPTNTTPPDIGPKLYSALRGKQTEGGKGSTRMHMDIADAINVMTYASKGEDGTEGCALWHIYRKQDLDILRKFLKEKFGNEHSFTDPVHSQIFYLDTKLRKELFDKTGVSAHRIYQYPGQAVMIPAYCAHQVCNLSDCIKIACDFVSPHSISRCAKITEEFRGENVVSDWKDDVLQLNNMMWYTWLFCQKFDVENQNAPALPFDETTVGAFIEEKSKEKQLNKSGLAHLKPTSQASGRIPQVRGSKATTPIWARRPETVTKASKMLPPRRGIASGSVPAVVGAAPVQRTSAPQSGVLQNLTSPSNSIAHHGAPPGHPMQLPSWTPRPPPPPTSQSMYTHDAVARRGDAIHPQLPVLTLMGHSPTAIGGSCVMTGNTPSSLSNATARHQPNHNPSAIYYPGPSTQHQFAGTTAMVPNAIQSYPQGFN</sequence>
<proteinExistence type="predicted"/>
<evidence type="ECO:0000313" key="2">
    <source>
        <dbReference type="Proteomes" id="UP001230649"/>
    </source>
</evidence>
<keyword evidence="2" id="KW-1185">Reference proteome</keyword>
<comment type="caution">
    <text evidence="1">The sequence shown here is derived from an EMBL/GenBank/DDBJ whole genome shotgun (WGS) entry which is preliminary data.</text>
</comment>
<protein>
    <submittedName>
        <fullName evidence="1">Uncharacterized protein</fullName>
    </submittedName>
</protein>
<evidence type="ECO:0000313" key="1">
    <source>
        <dbReference type="EMBL" id="KAJ9116677.1"/>
    </source>
</evidence>
<dbReference type="Proteomes" id="UP001230649">
    <property type="component" value="Unassembled WGS sequence"/>
</dbReference>
<name>A0ACC2WYD3_9TREE</name>
<organism evidence="1 2">
    <name type="scientific">Naganishia adeliensis</name>
    <dbReference type="NCBI Taxonomy" id="92952"/>
    <lineage>
        <taxon>Eukaryota</taxon>
        <taxon>Fungi</taxon>
        <taxon>Dikarya</taxon>
        <taxon>Basidiomycota</taxon>
        <taxon>Agaricomycotina</taxon>
        <taxon>Tremellomycetes</taxon>
        <taxon>Filobasidiales</taxon>
        <taxon>Filobasidiaceae</taxon>
        <taxon>Naganishia</taxon>
    </lineage>
</organism>
<accession>A0ACC2WYD3</accession>
<reference evidence="1" key="1">
    <citation type="submission" date="2023-04" db="EMBL/GenBank/DDBJ databases">
        <title>Draft Genome sequencing of Naganishia species isolated from polar environments using Oxford Nanopore Technology.</title>
        <authorList>
            <person name="Leo P."/>
            <person name="Venkateswaran K."/>
        </authorList>
    </citation>
    <scope>NUCLEOTIDE SEQUENCE</scope>
    <source>
        <strain evidence="1">MNA-CCFEE 5262</strain>
    </source>
</reference>